<dbReference type="GO" id="GO:0051260">
    <property type="term" value="P:protein homooligomerization"/>
    <property type="evidence" value="ECO:0007669"/>
    <property type="project" value="InterPro"/>
</dbReference>
<accession>R7TIP9</accession>
<gene>
    <name evidence="8" type="ORF">CAPTEDRAFT_65092</name>
</gene>
<reference evidence="10" key="1">
    <citation type="submission" date="2012-12" db="EMBL/GenBank/DDBJ databases">
        <authorList>
            <person name="Hellsten U."/>
            <person name="Grimwood J."/>
            <person name="Chapman J.A."/>
            <person name="Shapiro H."/>
            <person name="Aerts A."/>
            <person name="Otillar R.P."/>
            <person name="Terry A.Y."/>
            <person name="Boore J.L."/>
            <person name="Simakov O."/>
            <person name="Marletaz F."/>
            <person name="Cho S.-J."/>
            <person name="Edsinger-Gonzales E."/>
            <person name="Havlak P."/>
            <person name="Kuo D.-H."/>
            <person name="Larsson T."/>
            <person name="Lv J."/>
            <person name="Arendt D."/>
            <person name="Savage R."/>
            <person name="Osoegawa K."/>
            <person name="de Jong P."/>
            <person name="Lindberg D.R."/>
            <person name="Seaver E.C."/>
            <person name="Weisblat D.A."/>
            <person name="Putnam N.H."/>
            <person name="Grigoriev I.V."/>
            <person name="Rokhsar D.S."/>
        </authorList>
    </citation>
    <scope>NUCLEOTIDE SEQUENCE</scope>
    <source>
        <strain evidence="10">I ESC-2004</strain>
    </source>
</reference>
<evidence type="ECO:0000256" key="3">
    <source>
        <dbReference type="ARBA" id="ARBA00022475"/>
    </source>
</evidence>
<dbReference type="EMBL" id="KB309694">
    <property type="protein sequence ID" value="ELT93609.1"/>
    <property type="molecule type" value="Genomic_DNA"/>
</dbReference>
<dbReference type="SUPFAM" id="SSF54695">
    <property type="entry name" value="POZ domain"/>
    <property type="match status" value="1"/>
</dbReference>
<dbReference type="PANTHER" id="PTHR14499">
    <property type="entry name" value="POTASSIUM CHANNEL TETRAMERIZATION DOMAIN-CONTAINING"/>
    <property type="match status" value="1"/>
</dbReference>
<name>R7TIP9_CAPTE</name>
<feature type="domain" description="Potassium channel tetramerisation-type BTB" evidence="6">
    <location>
        <begin position="7"/>
        <end position="93"/>
    </location>
</feature>
<dbReference type="Pfam" id="PF02214">
    <property type="entry name" value="BTB_2"/>
    <property type="match status" value="1"/>
</dbReference>
<evidence type="ECO:0000313" key="8">
    <source>
        <dbReference type="EMBL" id="ELT93609.1"/>
    </source>
</evidence>
<evidence type="ECO:0000259" key="7">
    <source>
        <dbReference type="Pfam" id="PF25611"/>
    </source>
</evidence>
<dbReference type="HOGENOM" id="CLU_070345_1_0_1"/>
<reference evidence="8 10" key="2">
    <citation type="journal article" date="2013" name="Nature">
        <title>Insights into bilaterian evolution from three spiralian genomes.</title>
        <authorList>
            <person name="Simakov O."/>
            <person name="Marletaz F."/>
            <person name="Cho S.J."/>
            <person name="Edsinger-Gonzales E."/>
            <person name="Havlak P."/>
            <person name="Hellsten U."/>
            <person name="Kuo D.H."/>
            <person name="Larsson T."/>
            <person name="Lv J."/>
            <person name="Arendt D."/>
            <person name="Savage R."/>
            <person name="Osoegawa K."/>
            <person name="de Jong P."/>
            <person name="Grimwood J."/>
            <person name="Chapman J.A."/>
            <person name="Shapiro H."/>
            <person name="Aerts A."/>
            <person name="Otillar R.P."/>
            <person name="Terry A.Y."/>
            <person name="Boore J.L."/>
            <person name="Grigoriev I.V."/>
            <person name="Lindberg D.R."/>
            <person name="Seaver E.C."/>
            <person name="Weisblat D.A."/>
            <person name="Putnam N.H."/>
            <person name="Rokhsar D.S."/>
        </authorList>
    </citation>
    <scope>NUCLEOTIDE SEQUENCE</scope>
    <source>
        <strain evidence="8 10">I ESC-2004</strain>
    </source>
</reference>
<dbReference type="InterPro" id="IPR057890">
    <property type="entry name" value="KCTD7/14_C"/>
</dbReference>
<keyword evidence="4" id="KW-0963">Cytoplasm</keyword>
<sequence length="196" mass="22430">EEIPNLVALNVGGYRYMTRLSTLCKYQDSMLASMFSGRHRLDKDSQGYYFIDSNGSMFVHILEYLRNDTLPPNNLAAAVYKDACYYNIYPLMEELQLTPAVAQMVVKDNRREQFPDYFEVKKKVIRTAIAKAVTNHVGAVFIHAFREKIEPKAPYFNAQHVCVVSKANVVIGPWESPADKESFIRCLEDDLITEGF</sequence>
<dbReference type="EnsemblMetazoa" id="CapteT65092">
    <property type="protein sequence ID" value="CapteP65092"/>
    <property type="gene ID" value="CapteG65092"/>
</dbReference>
<dbReference type="Gene3D" id="3.30.710.10">
    <property type="entry name" value="Potassium Channel Kv1.1, Chain A"/>
    <property type="match status" value="1"/>
</dbReference>
<keyword evidence="5" id="KW-0472">Membrane</keyword>
<evidence type="ECO:0000256" key="4">
    <source>
        <dbReference type="ARBA" id="ARBA00022490"/>
    </source>
</evidence>
<dbReference type="OMA" id="FNPNHGC"/>
<dbReference type="Proteomes" id="UP000014760">
    <property type="component" value="Unassembled WGS sequence"/>
</dbReference>
<dbReference type="PANTHER" id="PTHR14499:SF145">
    <property type="entry name" value="POTASSIUM CHANNEL REGULATORY PROTEIN-LIKE"/>
    <property type="match status" value="1"/>
</dbReference>
<dbReference type="EMBL" id="AMQN01002627">
    <property type="status" value="NOT_ANNOTATED_CDS"/>
    <property type="molecule type" value="Genomic_DNA"/>
</dbReference>
<feature type="non-terminal residue" evidence="8">
    <location>
        <position position="1"/>
    </location>
</feature>
<protein>
    <submittedName>
        <fullName evidence="8 9">Uncharacterized protein</fullName>
    </submittedName>
</protein>
<evidence type="ECO:0000313" key="9">
    <source>
        <dbReference type="EnsemblMetazoa" id="CapteP65092"/>
    </source>
</evidence>
<organism evidence="8">
    <name type="scientific">Capitella teleta</name>
    <name type="common">Polychaete worm</name>
    <dbReference type="NCBI Taxonomy" id="283909"/>
    <lineage>
        <taxon>Eukaryota</taxon>
        <taxon>Metazoa</taxon>
        <taxon>Spiralia</taxon>
        <taxon>Lophotrochozoa</taxon>
        <taxon>Annelida</taxon>
        <taxon>Polychaeta</taxon>
        <taxon>Sedentaria</taxon>
        <taxon>Scolecida</taxon>
        <taxon>Capitellidae</taxon>
        <taxon>Capitella</taxon>
    </lineage>
</organism>
<evidence type="ECO:0000256" key="5">
    <source>
        <dbReference type="ARBA" id="ARBA00023136"/>
    </source>
</evidence>
<keyword evidence="10" id="KW-1185">Reference proteome</keyword>
<evidence type="ECO:0000259" key="6">
    <source>
        <dbReference type="Pfam" id="PF02214"/>
    </source>
</evidence>
<evidence type="ECO:0000313" key="10">
    <source>
        <dbReference type="Proteomes" id="UP000014760"/>
    </source>
</evidence>
<dbReference type="InterPro" id="IPR003131">
    <property type="entry name" value="T1-type_BTB"/>
</dbReference>
<dbReference type="STRING" id="283909.R7TIP9"/>
<dbReference type="AlphaFoldDB" id="R7TIP9"/>
<feature type="non-terminal residue" evidence="8">
    <location>
        <position position="196"/>
    </location>
</feature>
<dbReference type="InterPro" id="IPR011333">
    <property type="entry name" value="SKP1/BTB/POZ_sf"/>
</dbReference>
<dbReference type="Pfam" id="PF25611">
    <property type="entry name" value="KCTD_C"/>
    <property type="match status" value="1"/>
</dbReference>
<evidence type="ECO:0000256" key="2">
    <source>
        <dbReference type="ARBA" id="ARBA00004496"/>
    </source>
</evidence>
<dbReference type="InterPro" id="IPR057891">
    <property type="entry name" value="BTB_KCTD7"/>
</dbReference>
<feature type="domain" description="KCTD7/14 C-terminal" evidence="7">
    <location>
        <begin position="105"/>
        <end position="196"/>
    </location>
</feature>
<comment type="subcellular location">
    <subcellularLocation>
        <location evidence="1">Cell membrane</location>
    </subcellularLocation>
    <subcellularLocation>
        <location evidence="2">Cytoplasm</location>
    </subcellularLocation>
</comment>
<reference evidence="9" key="3">
    <citation type="submission" date="2015-06" db="UniProtKB">
        <authorList>
            <consortium name="EnsemblMetazoa"/>
        </authorList>
    </citation>
    <scope>IDENTIFICATION</scope>
</reference>
<dbReference type="CDD" id="cd18366">
    <property type="entry name" value="BTB_POZ_KCTD7"/>
    <property type="match status" value="1"/>
</dbReference>
<proteinExistence type="predicted"/>
<dbReference type="OrthoDB" id="2414723at2759"/>
<evidence type="ECO:0000256" key="1">
    <source>
        <dbReference type="ARBA" id="ARBA00004236"/>
    </source>
</evidence>
<keyword evidence="3" id="KW-1003">Cell membrane</keyword>